<dbReference type="EC" id="1.6.5.-" evidence="6"/>
<dbReference type="InterPro" id="IPR003680">
    <property type="entry name" value="Flavodoxin_fold"/>
</dbReference>
<comment type="catalytic activity">
    <reaction evidence="6">
        <text>2 a quinone + NADH + H(+) = 2 a 1,4-benzosemiquinone + NAD(+)</text>
        <dbReference type="Rhea" id="RHEA:65952"/>
        <dbReference type="ChEBI" id="CHEBI:15378"/>
        <dbReference type="ChEBI" id="CHEBI:57540"/>
        <dbReference type="ChEBI" id="CHEBI:57945"/>
        <dbReference type="ChEBI" id="CHEBI:132124"/>
        <dbReference type="ChEBI" id="CHEBI:134225"/>
    </reaction>
</comment>
<name>A0ABS9UFM2_9BACL</name>
<dbReference type="PANTHER" id="PTHR43741">
    <property type="entry name" value="FMN-DEPENDENT NADH-AZOREDUCTASE 1"/>
    <property type="match status" value="1"/>
</dbReference>
<comment type="function">
    <text evidence="6">Also exhibits azoreductase activity. Catalyzes the reductive cleavage of the azo bond in aromatic azo compounds to the corresponding amines.</text>
</comment>
<evidence type="ECO:0000256" key="5">
    <source>
        <dbReference type="ARBA" id="ARBA00048542"/>
    </source>
</evidence>
<dbReference type="InterPro" id="IPR023048">
    <property type="entry name" value="NADH:quinone_OxRdtase_FMN_depd"/>
</dbReference>
<keyword evidence="4 6" id="KW-0520">NAD</keyword>
<comment type="similarity">
    <text evidence="6">Belongs to the azoreductase type 1 family.</text>
</comment>
<dbReference type="SUPFAM" id="SSF52218">
    <property type="entry name" value="Flavoproteins"/>
    <property type="match status" value="1"/>
</dbReference>
<dbReference type="InterPro" id="IPR029039">
    <property type="entry name" value="Flavoprotein-like_sf"/>
</dbReference>
<keyword evidence="2 6" id="KW-0288">FMN</keyword>
<sequence length="225" mass="26003">MKLQNNQTSRGGTMNILQLMAHPDYDNQKRTANRLADVGLKTLQEKLNGQGIIEVLNIYDPNNFIPQVTADTLNFNNPKEMPAERLIKHEAQYKLIKQWKSADYIYIYMPLHNWNVPAKFKDYLDNILTARETFKYTKTGSVGLMSDETTKITFILTSGSEYDTDYRYVNLDIAPQYMRGVLHMMGINQMKLIRAQGLDMSTNNKEEIIKSAEKELVEYINSLSF</sequence>
<evidence type="ECO:0000259" key="7">
    <source>
        <dbReference type="Pfam" id="PF02525"/>
    </source>
</evidence>
<dbReference type="RefSeq" id="WP_241369783.1">
    <property type="nucleotide sequence ID" value="NZ_JAKZFC010000004.1"/>
</dbReference>
<keyword evidence="9" id="KW-1185">Reference proteome</keyword>
<proteinExistence type="inferred from homology"/>
<evidence type="ECO:0000256" key="2">
    <source>
        <dbReference type="ARBA" id="ARBA00022643"/>
    </source>
</evidence>
<dbReference type="EC" id="1.7.1.17" evidence="6"/>
<comment type="caution">
    <text evidence="6">Lacks conserved residue(s) required for the propagation of feature annotation.</text>
</comment>
<evidence type="ECO:0000256" key="3">
    <source>
        <dbReference type="ARBA" id="ARBA00023002"/>
    </source>
</evidence>
<feature type="domain" description="Flavodoxin-like fold" evidence="7">
    <location>
        <begin position="14"/>
        <end position="219"/>
    </location>
</feature>
<comment type="function">
    <text evidence="6">Quinone reductase that provides resistance to thiol-specific stress caused by electrophilic quinones.</text>
</comment>
<evidence type="ECO:0000256" key="1">
    <source>
        <dbReference type="ARBA" id="ARBA00022630"/>
    </source>
</evidence>
<evidence type="ECO:0000313" key="8">
    <source>
        <dbReference type="EMBL" id="MCH7322720.1"/>
    </source>
</evidence>
<comment type="subunit">
    <text evidence="6">Homodimer.</text>
</comment>
<gene>
    <name evidence="6" type="primary">azoR</name>
    <name evidence="8" type="ORF">LZ480_12545</name>
</gene>
<evidence type="ECO:0000256" key="6">
    <source>
        <dbReference type="HAMAP-Rule" id="MF_01216"/>
    </source>
</evidence>
<comment type="cofactor">
    <cofactor evidence="6">
        <name>FMN</name>
        <dbReference type="ChEBI" id="CHEBI:58210"/>
    </cofactor>
    <text evidence="6">Binds 1 FMN per subunit.</text>
</comment>
<keyword evidence="3 6" id="KW-0560">Oxidoreductase</keyword>
<protein>
    <recommendedName>
        <fullName evidence="6">FMN dependent NADH:quinone oxidoreductase</fullName>
        <ecNumber evidence="6">1.6.5.-</ecNumber>
    </recommendedName>
    <alternativeName>
        <fullName evidence="6">Azo-dye reductase</fullName>
    </alternativeName>
    <alternativeName>
        <fullName evidence="6">FMN-dependent NADH-azo compound oxidoreductase</fullName>
    </alternativeName>
    <alternativeName>
        <fullName evidence="6">FMN-dependent NADH-azoreductase</fullName>
        <ecNumber evidence="6">1.7.1.17</ecNumber>
    </alternativeName>
</protein>
<organism evidence="8 9">
    <name type="scientific">Solibacillus palustris</name>
    <dbReference type="NCBI Taxonomy" id="2908203"/>
    <lineage>
        <taxon>Bacteria</taxon>
        <taxon>Bacillati</taxon>
        <taxon>Bacillota</taxon>
        <taxon>Bacilli</taxon>
        <taxon>Bacillales</taxon>
        <taxon>Caryophanaceae</taxon>
        <taxon>Solibacillus</taxon>
    </lineage>
</organism>
<comment type="caution">
    <text evidence="8">The sequence shown here is derived from an EMBL/GenBank/DDBJ whole genome shotgun (WGS) entry which is preliminary data.</text>
</comment>
<keyword evidence="1 6" id="KW-0285">Flavoprotein</keyword>
<comment type="catalytic activity">
    <reaction evidence="5">
        <text>N,N-dimethyl-1,4-phenylenediamine + anthranilate + 2 NAD(+) = 2-(4-dimethylaminophenyl)diazenylbenzoate + 2 NADH + 2 H(+)</text>
        <dbReference type="Rhea" id="RHEA:55872"/>
        <dbReference type="ChEBI" id="CHEBI:15378"/>
        <dbReference type="ChEBI" id="CHEBI:15783"/>
        <dbReference type="ChEBI" id="CHEBI:16567"/>
        <dbReference type="ChEBI" id="CHEBI:57540"/>
        <dbReference type="ChEBI" id="CHEBI:57945"/>
        <dbReference type="ChEBI" id="CHEBI:71579"/>
        <dbReference type="EC" id="1.7.1.17"/>
    </reaction>
    <physiologicalReaction direction="right-to-left" evidence="5">
        <dbReference type="Rhea" id="RHEA:55874"/>
    </physiologicalReaction>
</comment>
<dbReference type="Gene3D" id="3.40.50.360">
    <property type="match status" value="1"/>
</dbReference>
<dbReference type="Proteomes" id="UP001316087">
    <property type="component" value="Unassembled WGS sequence"/>
</dbReference>
<dbReference type="EMBL" id="JAKZFC010000004">
    <property type="protein sequence ID" value="MCH7322720.1"/>
    <property type="molecule type" value="Genomic_DNA"/>
</dbReference>
<dbReference type="Pfam" id="PF02525">
    <property type="entry name" value="Flavodoxin_2"/>
    <property type="match status" value="1"/>
</dbReference>
<reference evidence="8 9" key="1">
    <citation type="submission" date="2022-03" db="EMBL/GenBank/DDBJ databases">
        <authorList>
            <person name="Jo J.-H."/>
            <person name="Im W.-T."/>
        </authorList>
    </citation>
    <scope>NUCLEOTIDE SEQUENCE [LARGE SCALE GENOMIC DNA]</scope>
    <source>
        <strain evidence="8 9">MA9</strain>
    </source>
</reference>
<accession>A0ABS9UFM2</accession>
<dbReference type="InterPro" id="IPR050104">
    <property type="entry name" value="FMN-dep_NADH:Q_OxRdtase_AzoR1"/>
</dbReference>
<dbReference type="HAMAP" id="MF_01216">
    <property type="entry name" value="Azoreductase_type1"/>
    <property type="match status" value="1"/>
</dbReference>
<evidence type="ECO:0000256" key="4">
    <source>
        <dbReference type="ARBA" id="ARBA00023027"/>
    </source>
</evidence>
<dbReference type="PANTHER" id="PTHR43741:SF4">
    <property type="entry name" value="FMN-DEPENDENT NADH:QUINONE OXIDOREDUCTASE"/>
    <property type="match status" value="1"/>
</dbReference>
<evidence type="ECO:0000313" key="9">
    <source>
        <dbReference type="Proteomes" id="UP001316087"/>
    </source>
</evidence>